<reference evidence="3 4" key="1">
    <citation type="submission" date="2016-07" db="EMBL/GenBank/DDBJ databases">
        <title>Multiple horizontal gene transfer events from other fungi enriched the ability of initially mycotrophic Trichoderma (Ascomycota) to feed on dead plant biomass.</title>
        <authorList>
            <consortium name="DOE Joint Genome Institute"/>
            <person name="Aerts A."/>
            <person name="Atanasova L."/>
            <person name="Chenthamara K."/>
            <person name="Zhang J."/>
            <person name="Grujic M."/>
            <person name="Henrissat B."/>
            <person name="Kuo A."/>
            <person name="Salamov A."/>
            <person name="Lipzen A."/>
            <person name="Labutti K."/>
            <person name="Barry K."/>
            <person name="Miao Y."/>
            <person name="Rahimi M.J."/>
            <person name="Shen Q."/>
            <person name="Grigoriev I.V."/>
            <person name="Kubicek C.P."/>
            <person name="Druzhinina I.S."/>
        </authorList>
    </citation>
    <scope>NUCLEOTIDE SEQUENCE [LARGE SCALE GENOMIC DNA]</scope>
    <source>
        <strain evidence="3 4">CBS 226.95</strain>
    </source>
</reference>
<accession>A0A2T4A0T2</accession>
<feature type="region of interest" description="Disordered" evidence="1">
    <location>
        <begin position="421"/>
        <end position="440"/>
    </location>
</feature>
<dbReference type="AlphaFoldDB" id="A0A2T4A0T2"/>
<protein>
    <submittedName>
        <fullName evidence="3">Uncharacterized protein</fullName>
    </submittedName>
</protein>
<keyword evidence="2" id="KW-0812">Transmembrane</keyword>
<dbReference type="RefSeq" id="XP_024770347.1">
    <property type="nucleotide sequence ID" value="XM_024921074.1"/>
</dbReference>
<evidence type="ECO:0000313" key="3">
    <source>
        <dbReference type="EMBL" id="PTB50670.1"/>
    </source>
</evidence>
<keyword evidence="2" id="KW-0472">Membrane</keyword>
<evidence type="ECO:0000256" key="1">
    <source>
        <dbReference type="SAM" id="MobiDB-lite"/>
    </source>
</evidence>
<evidence type="ECO:0000313" key="4">
    <source>
        <dbReference type="Proteomes" id="UP000241690"/>
    </source>
</evidence>
<proteinExistence type="predicted"/>
<name>A0A2T4A0T2_TRIHA</name>
<sequence length="440" mass="46417">MQTTHTSATPTRINLGPLTTTFSPPSDCASLRFITENEVFMGASLGYGCYDVQTQWVPCSETSLDLGFGCSTVIGDVISWMPCSSARTTSDRNHDCTVHQNLTARHDFSLIQSCYPSGFASSFGRTDDNISKWTSQPLVYSPGLACPSGYLPQCTVERGEGLSHPVTTNTMAPTDNAIWSMLNDGEIAIGCCPSNYACDSNSPHICTSQPHAGDIIAITDGISCGGGAETTKSIPSTALTAQAMKILLIQSNTPTSTSPTRETQLPSERFSKGAKIAVGVVVPVVVFLIGVALVYFLRRKKLQSTPDQEVSAGGDGSDTALKAELQGSTGIATHGPKGATFEKPELGATETIAELSAGSPIQELHSNSSVANLHGPIVSGPELQLPIGDVAAGETKQQLAKHSSKQDPEITATGLWDWSNFNTLGEPDESVRTSITGTRK</sequence>
<feature type="transmembrane region" description="Helical" evidence="2">
    <location>
        <begin position="276"/>
        <end position="297"/>
    </location>
</feature>
<evidence type="ECO:0000256" key="2">
    <source>
        <dbReference type="SAM" id="Phobius"/>
    </source>
</evidence>
<organism evidence="3 4">
    <name type="scientific">Trichoderma harzianum CBS 226.95</name>
    <dbReference type="NCBI Taxonomy" id="983964"/>
    <lineage>
        <taxon>Eukaryota</taxon>
        <taxon>Fungi</taxon>
        <taxon>Dikarya</taxon>
        <taxon>Ascomycota</taxon>
        <taxon>Pezizomycotina</taxon>
        <taxon>Sordariomycetes</taxon>
        <taxon>Hypocreomycetidae</taxon>
        <taxon>Hypocreales</taxon>
        <taxon>Hypocreaceae</taxon>
        <taxon>Trichoderma</taxon>
    </lineage>
</organism>
<dbReference type="GeneID" id="36629648"/>
<keyword evidence="2" id="KW-1133">Transmembrane helix</keyword>
<dbReference type="Proteomes" id="UP000241690">
    <property type="component" value="Unassembled WGS sequence"/>
</dbReference>
<dbReference type="EMBL" id="KZ679687">
    <property type="protein sequence ID" value="PTB50670.1"/>
    <property type="molecule type" value="Genomic_DNA"/>
</dbReference>
<gene>
    <name evidence="3" type="ORF">M431DRAFT_540582</name>
</gene>
<keyword evidence="4" id="KW-1185">Reference proteome</keyword>